<dbReference type="KEGG" id="ncu:F0U83_10815"/>
<dbReference type="OrthoDB" id="8208091at2"/>
<keyword evidence="1" id="KW-0732">Signal</keyword>
<feature type="domain" description="Serine aminopeptidase S33" evidence="2">
    <location>
        <begin position="47"/>
        <end position="182"/>
    </location>
</feature>
<dbReference type="Gene3D" id="3.40.50.1820">
    <property type="entry name" value="alpha/beta hydrolase"/>
    <property type="match status" value="1"/>
</dbReference>
<dbReference type="GO" id="GO:0016787">
    <property type="term" value="F:hydrolase activity"/>
    <property type="evidence" value="ECO:0007669"/>
    <property type="project" value="UniProtKB-KW"/>
</dbReference>
<organism evidence="3 4">
    <name type="scientific">Neptunomonas concharum</name>
    <dbReference type="NCBI Taxonomy" id="1031538"/>
    <lineage>
        <taxon>Bacteria</taxon>
        <taxon>Pseudomonadati</taxon>
        <taxon>Pseudomonadota</taxon>
        <taxon>Gammaproteobacteria</taxon>
        <taxon>Oceanospirillales</taxon>
        <taxon>Oceanospirillaceae</taxon>
        <taxon>Neptunomonas</taxon>
    </lineage>
</organism>
<dbReference type="SUPFAM" id="SSF53474">
    <property type="entry name" value="alpha/beta-Hydrolases"/>
    <property type="match status" value="1"/>
</dbReference>
<dbReference type="PANTHER" id="PTHR42886">
    <property type="entry name" value="RE40534P-RELATED"/>
    <property type="match status" value="1"/>
</dbReference>
<dbReference type="PANTHER" id="PTHR42886:SF29">
    <property type="entry name" value="PUMMELIG, ISOFORM A"/>
    <property type="match status" value="1"/>
</dbReference>
<protein>
    <submittedName>
        <fullName evidence="3">Alpha/beta hydrolase</fullName>
    </submittedName>
</protein>
<dbReference type="EMBL" id="CP043869">
    <property type="protein sequence ID" value="QEQ97162.1"/>
    <property type="molecule type" value="Genomic_DNA"/>
</dbReference>
<dbReference type="AlphaFoldDB" id="A0A5P1RD02"/>
<feature type="signal peptide" evidence="1">
    <location>
        <begin position="1"/>
        <end position="21"/>
    </location>
</feature>
<name>A0A5P1RD02_9GAMM</name>
<proteinExistence type="predicted"/>
<dbReference type="Proteomes" id="UP000324760">
    <property type="component" value="Chromosome"/>
</dbReference>
<feature type="chain" id="PRO_5024868351" evidence="1">
    <location>
        <begin position="22"/>
        <end position="292"/>
    </location>
</feature>
<evidence type="ECO:0000313" key="3">
    <source>
        <dbReference type="EMBL" id="QEQ97162.1"/>
    </source>
</evidence>
<keyword evidence="3" id="KW-0378">Hydrolase</keyword>
<evidence type="ECO:0000259" key="2">
    <source>
        <dbReference type="Pfam" id="PF12146"/>
    </source>
</evidence>
<dbReference type="InterPro" id="IPR022742">
    <property type="entry name" value="Hydrolase_4"/>
</dbReference>
<dbReference type="RefSeq" id="WP_138987528.1">
    <property type="nucleotide sequence ID" value="NZ_CP043869.1"/>
</dbReference>
<reference evidence="3 4" key="1">
    <citation type="journal article" date="2019" name="Biochem. Eng. J.">
        <title>Metabolic engineering of the marine bacteria Neptunomonas concharum for the production of acetoin and meso-2,3-butanediol from acetate.</title>
        <authorList>
            <person name="Li W."/>
            <person name="Pu N."/>
            <person name="Liu C.-X."/>
            <person name="Yuan Q.-P."/>
            <person name="Li Z.-J."/>
        </authorList>
    </citation>
    <scope>NUCLEOTIDE SEQUENCE [LARGE SCALE GENOMIC DNA]</scope>
    <source>
        <strain evidence="3 4">JCM17730</strain>
    </source>
</reference>
<keyword evidence="4" id="KW-1185">Reference proteome</keyword>
<accession>A0A5P1RD02</accession>
<dbReference type="InterPro" id="IPR029058">
    <property type="entry name" value="AB_hydrolase_fold"/>
</dbReference>
<evidence type="ECO:0000256" key="1">
    <source>
        <dbReference type="SAM" id="SignalP"/>
    </source>
</evidence>
<gene>
    <name evidence="3" type="ORF">F0U83_10815</name>
</gene>
<dbReference type="Pfam" id="PF12146">
    <property type="entry name" value="Hydrolase_4"/>
    <property type="match status" value="1"/>
</dbReference>
<sequence>MSRLQQLVSLFLLTFSFLAYAEEVTLPFKGITLNADFQTSDAQPLSDGVIVLVHGTLAHNHMEIIRAFQEQLTENGYHTLAINLSLGVDNRHGMYDCNTPHQHKHTDALTEVDQWIQWLKNQGADKITLLGHSRGGNQVAWYTSEHPEQVQRQVLIAPATWSAEQERVDYQTRYKKNLEQVIKEAEQTPENAWLKNTDFIYCANSEVTAGSFLNYYKPDTRFNTPDIIKNTTTPTLVFSGSEDTTVKDLPVQMKRIDNPHIRYFDIEGADHFFMDLYTDEVVELIVEFLESN</sequence>
<evidence type="ECO:0000313" key="4">
    <source>
        <dbReference type="Proteomes" id="UP000324760"/>
    </source>
</evidence>